<feature type="region of interest" description="Disordered" evidence="6">
    <location>
        <begin position="217"/>
        <end position="286"/>
    </location>
</feature>
<dbReference type="EMBL" id="FO082053">
    <property type="protein sequence ID" value="CCE80434.1"/>
    <property type="molecule type" value="Genomic_DNA"/>
</dbReference>
<feature type="compositionally biased region" description="Low complexity" evidence="6">
    <location>
        <begin position="226"/>
        <end position="259"/>
    </location>
</feature>
<dbReference type="Proteomes" id="UP000005222">
    <property type="component" value="Chromosome G"/>
</dbReference>
<dbReference type="SUPFAM" id="SSF57667">
    <property type="entry name" value="beta-beta-alpha zinc fingers"/>
    <property type="match status" value="2"/>
</dbReference>
<feature type="region of interest" description="Disordered" evidence="6">
    <location>
        <begin position="380"/>
        <end position="413"/>
    </location>
</feature>
<keyword evidence="10" id="KW-1185">Reference proteome</keyword>
<dbReference type="GO" id="GO:0008270">
    <property type="term" value="F:zinc ion binding"/>
    <property type="evidence" value="ECO:0007669"/>
    <property type="project" value="UniProtKB-KW"/>
</dbReference>
<dbReference type="Gene3D" id="3.30.160.60">
    <property type="entry name" value="Classic Zinc Finger"/>
    <property type="match status" value="3"/>
</dbReference>
<evidence type="ECO:0000313" key="8">
    <source>
        <dbReference type="EMBL" id="CCE80434.1"/>
    </source>
</evidence>
<feature type="compositionally biased region" description="Low complexity" evidence="6">
    <location>
        <begin position="43"/>
        <end position="53"/>
    </location>
</feature>
<name>G8YG82_PICSO</name>
<dbReference type="HOGENOM" id="CLU_584089_0_0_1"/>
<feature type="compositionally biased region" description="Basic and acidic residues" evidence="6">
    <location>
        <begin position="270"/>
        <end position="284"/>
    </location>
</feature>
<reference evidence="10" key="2">
    <citation type="journal article" date="2012" name="G3 (Bethesda)">
        <title>Pichia sorbitophila, an interspecies yeast hybrid reveals early steps of genome resolution following polyploidization.</title>
        <authorList>
            <person name="Leh Louis V."/>
            <person name="Despons L."/>
            <person name="Friedrich A."/>
            <person name="Martin T."/>
            <person name="Durrens P."/>
            <person name="Casaregola S."/>
            <person name="Neuveglise C."/>
            <person name="Fairhead C."/>
            <person name="Marck C."/>
            <person name="Cruz J.A."/>
            <person name="Straub M.L."/>
            <person name="Kugler V."/>
            <person name="Sacerdot C."/>
            <person name="Uzunov Z."/>
            <person name="Thierry A."/>
            <person name="Weiss S."/>
            <person name="Bleykasten C."/>
            <person name="De Montigny J."/>
            <person name="Jacques N."/>
            <person name="Jung P."/>
            <person name="Lemaire M."/>
            <person name="Mallet S."/>
            <person name="Morel G."/>
            <person name="Richard G.F."/>
            <person name="Sarkar A."/>
            <person name="Savel G."/>
            <person name="Schacherer J."/>
            <person name="Seret M.L."/>
            <person name="Talla E."/>
            <person name="Samson G."/>
            <person name="Jubin C."/>
            <person name="Poulain J."/>
            <person name="Vacherie B."/>
            <person name="Barbe V."/>
            <person name="Pelletier E."/>
            <person name="Sherman D.J."/>
            <person name="Westhof E."/>
            <person name="Weissenbach J."/>
            <person name="Baret P.V."/>
            <person name="Wincker P."/>
            <person name="Gaillardin C."/>
            <person name="Dujon B."/>
            <person name="Souciet J.L."/>
        </authorList>
    </citation>
    <scope>NUCLEOTIDE SEQUENCE [LARGE SCALE GENOMIC DNA]</scope>
    <source>
        <strain evidence="10">ATCC MYA-4447 / BCRC 22081 / CBS 7064 / NBRC 10061 / NRRL Y-12695</strain>
    </source>
</reference>
<feature type="compositionally biased region" description="Basic and acidic residues" evidence="6">
    <location>
        <begin position="94"/>
        <end position="110"/>
    </location>
</feature>
<dbReference type="InterPro" id="IPR036236">
    <property type="entry name" value="Znf_C2H2_sf"/>
</dbReference>
<evidence type="ECO:0000256" key="3">
    <source>
        <dbReference type="ARBA" id="ARBA00022771"/>
    </source>
</evidence>
<dbReference type="eggNOG" id="KOG1721">
    <property type="taxonomic scope" value="Eukaryota"/>
</dbReference>
<dbReference type="Pfam" id="PF00096">
    <property type="entry name" value="zf-C2H2"/>
    <property type="match status" value="1"/>
</dbReference>
<dbReference type="AlphaFoldDB" id="G8YG82"/>
<dbReference type="InParanoid" id="G8YG82"/>
<dbReference type="PROSITE" id="PS50157">
    <property type="entry name" value="ZINC_FINGER_C2H2_2"/>
    <property type="match status" value="3"/>
</dbReference>
<dbReference type="InterPro" id="IPR013087">
    <property type="entry name" value="Znf_C2H2_type"/>
</dbReference>
<dbReference type="GO" id="GO:0000981">
    <property type="term" value="F:DNA-binding transcription factor activity, RNA polymerase II-specific"/>
    <property type="evidence" value="ECO:0007669"/>
    <property type="project" value="TreeGrafter"/>
</dbReference>
<feature type="compositionally biased region" description="Basic and acidic residues" evidence="6">
    <location>
        <begin position="1"/>
        <end position="25"/>
    </location>
</feature>
<evidence type="ECO:0000256" key="4">
    <source>
        <dbReference type="ARBA" id="ARBA00022833"/>
    </source>
</evidence>
<reference evidence="9" key="1">
    <citation type="submission" date="2011-10" db="EMBL/GenBank/DDBJ databases">
        <authorList>
            <person name="Genoscope - CEA"/>
        </authorList>
    </citation>
    <scope>NUCLEOTIDE SEQUENCE</scope>
</reference>
<evidence type="ECO:0000256" key="1">
    <source>
        <dbReference type="ARBA" id="ARBA00022723"/>
    </source>
</evidence>
<feature type="domain" description="C2H2-type" evidence="7">
    <location>
        <begin position="146"/>
        <end position="173"/>
    </location>
</feature>
<dbReference type="PROSITE" id="PS00028">
    <property type="entry name" value="ZINC_FINGER_C2H2_1"/>
    <property type="match status" value="2"/>
</dbReference>
<gene>
    <name evidence="9" type="primary">Piso0_003550</name>
    <name evidence="8" type="ORF">GNLVRS01_PISO0G14790g</name>
    <name evidence="9" type="ORF">GNLVRS01_PISO0H14791g</name>
</gene>
<dbReference type="FunFam" id="3.30.160.60:FF:000710">
    <property type="entry name" value="Zinc finger protein 768"/>
    <property type="match status" value="1"/>
</dbReference>
<dbReference type="EMBL" id="FO082052">
    <property type="protein sequence ID" value="CCE81199.1"/>
    <property type="molecule type" value="Genomic_DNA"/>
</dbReference>
<keyword evidence="2" id="KW-0677">Repeat</keyword>
<dbReference type="Proteomes" id="UP000005222">
    <property type="component" value="Chromosome H"/>
</dbReference>
<evidence type="ECO:0000256" key="2">
    <source>
        <dbReference type="ARBA" id="ARBA00022737"/>
    </source>
</evidence>
<evidence type="ECO:0000259" key="7">
    <source>
        <dbReference type="PROSITE" id="PS50157"/>
    </source>
</evidence>
<accession>G8YG82</accession>
<feature type="region of interest" description="Disordered" evidence="6">
    <location>
        <begin position="1"/>
        <end position="141"/>
    </location>
</feature>
<evidence type="ECO:0000256" key="6">
    <source>
        <dbReference type="SAM" id="MobiDB-lite"/>
    </source>
</evidence>
<feature type="compositionally biased region" description="Low complexity" evidence="6">
    <location>
        <begin position="62"/>
        <end position="84"/>
    </location>
</feature>
<protein>
    <submittedName>
        <fullName evidence="9">Piso0_003550 protein</fullName>
    </submittedName>
</protein>
<dbReference type="PANTHER" id="PTHR23235:SF120">
    <property type="entry name" value="KRUPPEL-LIKE FACTOR 15"/>
    <property type="match status" value="1"/>
</dbReference>
<dbReference type="OrthoDB" id="8117402at2759"/>
<sequence>MDIRNDTMVEDPMKSPKHENRHNDQEQQMAAKENQQNQDQNMLSDSGSGLSGDTANADRSSRGSSEGTSGGSLAASYASSADMSPYDGGVKAKSARDDSEMVIDERKDNTPPDQSQDKSSLSLLKQSKQSKPADKKSSNKNLPKKYFCRVCNQGFTRKHNMVSHELIHSESKPHVCTACDLKFRRIHDLRRHEKLHTGEKPFICKKCKRSFARPDALTRHQNSPNACSGSSANKSGSSGSATAVSSSSSSNESDGSNNNVPSSMSITDIINRDNFDGGNRKEYGYKFPEQSRFNEVVPRRREMPQYQNRENMYYDANSPYHHNSEQHSSPQNHLVPRGNDPVNNSRHQTYQTIQNKPYNTTITTTTTTTTTTNRRNFNLENEHGQYNNSDGEHREYQGNRSSFCGSNSEDESFGRRRLNEGKYVTMERYQDLVSYTQDLKESLKSMSSRLQFLESESNGKPQSEHNEN</sequence>
<feature type="domain" description="C2H2-type" evidence="7">
    <location>
        <begin position="174"/>
        <end position="201"/>
    </location>
</feature>
<keyword evidence="4" id="KW-0862">Zinc</keyword>
<organism evidence="9 10">
    <name type="scientific">Pichia sorbitophila (strain ATCC MYA-4447 / BCRC 22081 / CBS 7064 / NBRC 10061 / NRRL Y-12695)</name>
    <name type="common">Hybrid yeast</name>
    <dbReference type="NCBI Taxonomy" id="559304"/>
    <lineage>
        <taxon>Eukaryota</taxon>
        <taxon>Fungi</taxon>
        <taxon>Dikarya</taxon>
        <taxon>Ascomycota</taxon>
        <taxon>Saccharomycotina</taxon>
        <taxon>Pichiomycetes</taxon>
        <taxon>Debaryomycetaceae</taxon>
        <taxon>Millerozyma</taxon>
    </lineage>
</organism>
<dbReference type="PANTHER" id="PTHR23235">
    <property type="entry name" value="KRUEPPEL-LIKE TRANSCRIPTION FACTOR"/>
    <property type="match status" value="1"/>
</dbReference>
<keyword evidence="3 5" id="KW-0863">Zinc-finger</keyword>
<feature type="region of interest" description="Disordered" evidence="6">
    <location>
        <begin position="315"/>
        <end position="343"/>
    </location>
</feature>
<dbReference type="GO" id="GO:0000978">
    <property type="term" value="F:RNA polymerase II cis-regulatory region sequence-specific DNA binding"/>
    <property type="evidence" value="ECO:0007669"/>
    <property type="project" value="TreeGrafter"/>
</dbReference>
<evidence type="ECO:0000313" key="10">
    <source>
        <dbReference type="Proteomes" id="UP000005222"/>
    </source>
</evidence>
<feature type="compositionally biased region" description="Low complexity" evidence="6">
    <location>
        <begin position="113"/>
        <end position="130"/>
    </location>
</feature>
<dbReference type="STRING" id="559304.G8YG82"/>
<proteinExistence type="predicted"/>
<feature type="compositionally biased region" description="Polar residues" evidence="6">
    <location>
        <begin position="380"/>
        <end position="389"/>
    </location>
</feature>
<feature type="compositionally biased region" description="Polar residues" evidence="6">
    <location>
        <begin position="398"/>
        <end position="407"/>
    </location>
</feature>
<feature type="domain" description="C2H2-type" evidence="7">
    <location>
        <begin position="202"/>
        <end position="232"/>
    </location>
</feature>
<keyword evidence="1" id="KW-0479">Metal-binding</keyword>
<evidence type="ECO:0000313" key="9">
    <source>
        <dbReference type="EMBL" id="CCE81199.1"/>
    </source>
</evidence>
<dbReference type="SMART" id="SM00355">
    <property type="entry name" value="ZnF_C2H2"/>
    <property type="match status" value="3"/>
</dbReference>
<evidence type="ECO:0000256" key="5">
    <source>
        <dbReference type="PROSITE-ProRule" id="PRU00042"/>
    </source>
</evidence>
<feature type="compositionally biased region" description="Polar residues" evidence="6">
    <location>
        <begin position="33"/>
        <end position="42"/>
    </location>
</feature>